<comment type="caution">
    <text evidence="7">The sequence shown here is derived from an EMBL/GenBank/DDBJ whole genome shotgun (WGS) entry which is preliminary data.</text>
</comment>
<name>A0A168C664_9EURO</name>
<dbReference type="PANTHER" id="PTHR14211:SF7">
    <property type="entry name" value="RIBOSOME BIOGENESIS PROTEIN NOP53"/>
    <property type="match status" value="1"/>
</dbReference>
<keyword evidence="3 5" id="KW-0690">Ribosome biogenesis</keyword>
<keyword evidence="4 5" id="KW-0539">Nucleus</keyword>
<evidence type="ECO:0000256" key="1">
    <source>
        <dbReference type="ARBA" id="ARBA00008838"/>
    </source>
</evidence>
<keyword evidence="8" id="KW-1185">Reference proteome</keyword>
<evidence type="ECO:0000256" key="3">
    <source>
        <dbReference type="ARBA" id="ARBA00022517"/>
    </source>
</evidence>
<evidence type="ECO:0000256" key="2">
    <source>
        <dbReference type="ARBA" id="ARBA00018339"/>
    </source>
</evidence>
<feature type="compositionally biased region" description="Basic and acidic residues" evidence="6">
    <location>
        <begin position="298"/>
        <end position="317"/>
    </location>
</feature>
<dbReference type="GO" id="GO:0006364">
    <property type="term" value="P:rRNA processing"/>
    <property type="evidence" value="ECO:0007669"/>
    <property type="project" value="TreeGrafter"/>
</dbReference>
<feature type="compositionally biased region" description="Acidic residues" evidence="6">
    <location>
        <begin position="251"/>
        <end position="273"/>
    </location>
</feature>
<protein>
    <recommendedName>
        <fullName evidence="2 5">Ribosome biogenesis protein NOP53</fullName>
    </recommendedName>
</protein>
<dbReference type="VEuPathDB" id="FungiDB:AAP_00960"/>
<accession>A0A168C664</accession>
<feature type="region of interest" description="Disordered" evidence="6">
    <location>
        <begin position="224"/>
        <end position="366"/>
    </location>
</feature>
<comment type="similarity">
    <text evidence="1 5">Belongs to the NOP53 family.</text>
</comment>
<feature type="compositionally biased region" description="Basic residues" evidence="6">
    <location>
        <begin position="349"/>
        <end position="358"/>
    </location>
</feature>
<sequence length="427" mass="49099">MSTAVQAPAQFKQPSRKGKKAWRKNVDVTEVQEGLRTLRDEQIQGGVLAEQPSADLFILDTKGDAQVEKQRKSRKLLKSEEILAKRSAIPGVESKKRPSNEKVTDGVVVPSHKKQRSDWVTHKEWVRLKKVAAETSLEQITAPSTTPTYDPWGDAPSEKPDDSKFTFLPKPKPTTIPATLKQAPVVLTANHKPVPAVKKPDPGMSYNPEFQAWDRLLTEEGQREVEAEKKRLEEQAAEEERQRLIAAAQAEPDDELKPDDESEWEGFESEYEATPEWLNKKRPQRKTIAQRNRIKRRKEAERKARWEAQMKKKEEQMKQVAKPTEEPAEEDMQLEKAESSDDEGDDRVLRRRPLGGRHHVPEKPVEVVLPDELEDSLRRLKPEGNLLDDRFRNLLVNGKLEVRKPVVQPKKRKVKYTEKWGHKDFTI</sequence>
<feature type="compositionally biased region" description="Polar residues" evidence="6">
    <location>
        <begin position="138"/>
        <end position="148"/>
    </location>
</feature>
<dbReference type="GO" id="GO:0008097">
    <property type="term" value="F:5S rRNA binding"/>
    <property type="evidence" value="ECO:0007669"/>
    <property type="project" value="TreeGrafter"/>
</dbReference>
<dbReference type="EMBL" id="AZGZ01000003">
    <property type="protein sequence ID" value="KZZ96187.1"/>
    <property type="molecule type" value="Genomic_DNA"/>
</dbReference>
<dbReference type="PANTHER" id="PTHR14211">
    <property type="entry name" value="GLIOMA SUPPRESSOR CANDIDATE REGION GENE 2"/>
    <property type="match status" value="1"/>
</dbReference>
<reference evidence="7 8" key="1">
    <citation type="journal article" date="2016" name="Genome Biol. Evol.">
        <title>Divergent and convergent evolution of fungal pathogenicity.</title>
        <authorList>
            <person name="Shang Y."/>
            <person name="Xiao G."/>
            <person name="Zheng P."/>
            <person name="Cen K."/>
            <person name="Zhan S."/>
            <person name="Wang C."/>
        </authorList>
    </citation>
    <scope>NUCLEOTIDE SEQUENCE [LARGE SCALE GENOMIC DNA]</scope>
    <source>
        <strain evidence="7 8">ARSEF 7405</strain>
    </source>
</reference>
<gene>
    <name evidence="7" type="ORF">AAP_00960</name>
</gene>
<dbReference type="OrthoDB" id="5072at2759"/>
<dbReference type="GO" id="GO:0005654">
    <property type="term" value="C:nucleoplasm"/>
    <property type="evidence" value="ECO:0007669"/>
    <property type="project" value="UniProtKB-SubCell"/>
</dbReference>
<dbReference type="AlphaFoldDB" id="A0A168C664"/>
<feature type="compositionally biased region" description="Basic and acidic residues" evidence="6">
    <location>
        <begin position="93"/>
        <end position="104"/>
    </location>
</feature>
<evidence type="ECO:0000256" key="4">
    <source>
        <dbReference type="ARBA" id="ARBA00023242"/>
    </source>
</evidence>
<evidence type="ECO:0000313" key="7">
    <source>
        <dbReference type="EMBL" id="KZZ96187.1"/>
    </source>
</evidence>
<evidence type="ECO:0000256" key="6">
    <source>
        <dbReference type="SAM" id="MobiDB-lite"/>
    </source>
</evidence>
<dbReference type="Proteomes" id="UP000242877">
    <property type="component" value="Unassembled WGS sequence"/>
</dbReference>
<organism evidence="7 8">
    <name type="scientific">Ascosphaera apis ARSEF 7405</name>
    <dbReference type="NCBI Taxonomy" id="392613"/>
    <lineage>
        <taxon>Eukaryota</taxon>
        <taxon>Fungi</taxon>
        <taxon>Dikarya</taxon>
        <taxon>Ascomycota</taxon>
        <taxon>Pezizomycotina</taxon>
        <taxon>Eurotiomycetes</taxon>
        <taxon>Eurotiomycetidae</taxon>
        <taxon>Onygenales</taxon>
        <taxon>Ascosphaeraceae</taxon>
        <taxon>Ascosphaera</taxon>
    </lineage>
</organism>
<feature type="region of interest" description="Disordered" evidence="6">
    <location>
        <begin position="89"/>
        <end position="115"/>
    </location>
</feature>
<comment type="subcellular location">
    <subcellularLocation>
        <location evidence="5">Nucleus</location>
        <location evidence="5">Nucleolus</location>
    </subcellularLocation>
    <subcellularLocation>
        <location evidence="5">Nucleus</location>
        <location evidence="5">Nucleoplasm</location>
    </subcellularLocation>
</comment>
<dbReference type="GO" id="GO:0005730">
    <property type="term" value="C:nucleolus"/>
    <property type="evidence" value="ECO:0007669"/>
    <property type="project" value="UniProtKB-SubCell"/>
</dbReference>
<dbReference type="Pfam" id="PF07767">
    <property type="entry name" value="Nop53"/>
    <property type="match status" value="1"/>
</dbReference>
<feature type="compositionally biased region" description="Basic residues" evidence="6">
    <location>
        <begin position="14"/>
        <end position="23"/>
    </location>
</feature>
<comment type="function">
    <text evidence="5">May play a role in ribosome biogenesis.</text>
</comment>
<evidence type="ECO:0000256" key="5">
    <source>
        <dbReference type="PIRNR" id="PIRNR017302"/>
    </source>
</evidence>
<dbReference type="PIRSF" id="PIRSF017302">
    <property type="entry name" value="Gltscr2"/>
    <property type="match status" value="1"/>
</dbReference>
<dbReference type="GO" id="GO:0000027">
    <property type="term" value="P:ribosomal large subunit assembly"/>
    <property type="evidence" value="ECO:0007669"/>
    <property type="project" value="UniProtKB-UniRule"/>
</dbReference>
<dbReference type="InterPro" id="IPR011687">
    <property type="entry name" value="Nop53/GLTSCR2"/>
</dbReference>
<feature type="region of interest" description="Disordered" evidence="6">
    <location>
        <begin position="1"/>
        <end position="23"/>
    </location>
</feature>
<proteinExistence type="inferred from homology"/>
<feature type="region of interest" description="Disordered" evidence="6">
    <location>
        <begin position="138"/>
        <end position="176"/>
    </location>
</feature>
<evidence type="ECO:0000313" key="8">
    <source>
        <dbReference type="Proteomes" id="UP000242877"/>
    </source>
</evidence>
<feature type="compositionally biased region" description="Basic and acidic residues" evidence="6">
    <location>
        <begin position="224"/>
        <end position="243"/>
    </location>
</feature>